<accession>A0A381WIY2</accession>
<dbReference type="InterPro" id="IPR007160">
    <property type="entry name" value="DUF362"/>
</dbReference>
<protein>
    <recommendedName>
        <fullName evidence="2">DUF362 domain-containing protein</fullName>
    </recommendedName>
</protein>
<evidence type="ECO:0000313" key="3">
    <source>
        <dbReference type="EMBL" id="SVA51893.1"/>
    </source>
</evidence>
<dbReference type="AlphaFoldDB" id="A0A381WIY2"/>
<feature type="region of interest" description="Disordered" evidence="1">
    <location>
        <begin position="446"/>
        <end position="495"/>
    </location>
</feature>
<organism evidence="3">
    <name type="scientific">marine metagenome</name>
    <dbReference type="NCBI Taxonomy" id="408172"/>
    <lineage>
        <taxon>unclassified sequences</taxon>
        <taxon>metagenomes</taxon>
        <taxon>ecological metagenomes</taxon>
    </lineage>
</organism>
<dbReference type="SUPFAM" id="SSF54862">
    <property type="entry name" value="4Fe-4S ferredoxins"/>
    <property type="match status" value="1"/>
</dbReference>
<dbReference type="Pfam" id="PF04015">
    <property type="entry name" value="DUF362"/>
    <property type="match status" value="1"/>
</dbReference>
<evidence type="ECO:0000256" key="1">
    <source>
        <dbReference type="SAM" id="MobiDB-lite"/>
    </source>
</evidence>
<feature type="compositionally biased region" description="Basic and acidic residues" evidence="1">
    <location>
        <begin position="481"/>
        <end position="495"/>
    </location>
</feature>
<proteinExistence type="predicted"/>
<dbReference type="EMBL" id="UINC01011814">
    <property type="protein sequence ID" value="SVA51893.1"/>
    <property type="molecule type" value="Genomic_DNA"/>
</dbReference>
<sequence length="495" mass="53389">MTSDVYFMDARSDSADTSLIAKTVTVFDAAGLDELVKPGDVVAIKLHCGEWNSSAYLRPVYARAIADRVKELGGRPFVCDTTTLTYSPFSTRATELDLLQTAERNGFSSAVLGCPFIVADGYVGTSDYRVDIPEGYLLKEAYVAQAIAAADVLIALTHFKGHGMGVIGGALKNLGIGAQSKRGKFNVHMGGHPKYGVGAVVEFDEKFIVDKEKDVEWELIEEACPIGLFEIKEDNTIAWDRDKCMTCLGCLGVMNPRGIFQPNQMLFDATDIAIGDAALGVVKTVPKVGFVTLAIDVSPKCDCAGFSDMPIVPNLGVFASTDPVAIDQACVDAVTDSPGIPGSLSDEMGVGDAGERKFDLAGAAIEGLSEQTTINTAVVNGLGSRNYELHHVEPAGREKFRFPYDERPTRQRFARMFEKFQPFPFDRHGGQGYDRLPEVDIEAVKPHDGPTVGTHSHAPYHGDGTSHGPNGHGAPENQWHPGEEGTRSHSTTHEH</sequence>
<gene>
    <name evidence="3" type="ORF">METZ01_LOCUS104747</name>
</gene>
<reference evidence="3" key="1">
    <citation type="submission" date="2018-05" db="EMBL/GenBank/DDBJ databases">
        <authorList>
            <person name="Lanie J.A."/>
            <person name="Ng W.-L."/>
            <person name="Kazmierczak K.M."/>
            <person name="Andrzejewski T.M."/>
            <person name="Davidsen T.M."/>
            <person name="Wayne K.J."/>
            <person name="Tettelin H."/>
            <person name="Glass J.I."/>
            <person name="Rusch D."/>
            <person name="Podicherti R."/>
            <person name="Tsui H.-C.T."/>
            <person name="Winkler M.E."/>
        </authorList>
    </citation>
    <scope>NUCLEOTIDE SEQUENCE</scope>
</reference>
<evidence type="ECO:0000259" key="2">
    <source>
        <dbReference type="Pfam" id="PF04015"/>
    </source>
</evidence>
<feature type="domain" description="DUF362" evidence="2">
    <location>
        <begin position="42"/>
        <end position="332"/>
    </location>
</feature>
<name>A0A381WIY2_9ZZZZ</name>